<evidence type="ECO:0000313" key="12">
    <source>
        <dbReference type="Proteomes" id="UP000626210"/>
    </source>
</evidence>
<comment type="caution">
    <text evidence="11">The sequence shown here is derived from an EMBL/GenBank/DDBJ whole genome shotgun (WGS) entry which is preliminary data.</text>
</comment>
<evidence type="ECO:0000256" key="1">
    <source>
        <dbReference type="ARBA" id="ARBA00001947"/>
    </source>
</evidence>
<evidence type="ECO:0000256" key="9">
    <source>
        <dbReference type="ARBA" id="ARBA00023285"/>
    </source>
</evidence>
<evidence type="ECO:0000256" key="6">
    <source>
        <dbReference type="ARBA" id="ARBA00022833"/>
    </source>
</evidence>
<dbReference type="InterPro" id="IPR036264">
    <property type="entry name" value="Bact_exopeptidase_dim_dom"/>
</dbReference>
<feature type="signal peptide" evidence="10">
    <location>
        <begin position="1"/>
        <end position="29"/>
    </location>
</feature>
<keyword evidence="7" id="KW-0224">Dipeptidase</keyword>
<dbReference type="PANTHER" id="PTHR43808">
    <property type="entry name" value="ACETYLORNITHINE DEACETYLASE"/>
    <property type="match status" value="1"/>
</dbReference>
<gene>
    <name evidence="11" type="ORF">GCM10007320_05690</name>
</gene>
<evidence type="ECO:0000256" key="4">
    <source>
        <dbReference type="ARBA" id="ARBA00022723"/>
    </source>
</evidence>
<dbReference type="RefSeq" id="WP_189685524.1">
    <property type="nucleotide sequence ID" value="NZ_BMYK01000002.1"/>
</dbReference>
<keyword evidence="9" id="KW-0170">Cobalt</keyword>
<keyword evidence="4" id="KW-0479">Metal-binding</keyword>
<evidence type="ECO:0000313" key="11">
    <source>
        <dbReference type="EMBL" id="GHC71018.1"/>
    </source>
</evidence>
<organism evidence="11 12">
    <name type="scientific">Pseudorhodoferax aquiterrae</name>
    <dbReference type="NCBI Taxonomy" id="747304"/>
    <lineage>
        <taxon>Bacteria</taxon>
        <taxon>Pseudomonadati</taxon>
        <taxon>Pseudomonadota</taxon>
        <taxon>Betaproteobacteria</taxon>
        <taxon>Burkholderiales</taxon>
        <taxon>Comamonadaceae</taxon>
    </lineage>
</organism>
<reference evidence="12" key="1">
    <citation type="journal article" date="2019" name="Int. J. Syst. Evol. Microbiol.">
        <title>The Global Catalogue of Microorganisms (GCM) 10K type strain sequencing project: providing services to taxonomists for standard genome sequencing and annotation.</title>
        <authorList>
            <consortium name="The Broad Institute Genomics Platform"/>
            <consortium name="The Broad Institute Genome Sequencing Center for Infectious Disease"/>
            <person name="Wu L."/>
            <person name="Ma J."/>
        </authorList>
    </citation>
    <scope>NUCLEOTIDE SEQUENCE [LARGE SCALE GENOMIC DNA]</scope>
    <source>
        <strain evidence="12">KCTC 23314</strain>
    </source>
</reference>
<comment type="similarity">
    <text evidence="2">Belongs to the peptidase M20A family.</text>
</comment>
<keyword evidence="6" id="KW-0862">Zinc</keyword>
<feature type="chain" id="PRO_5045394479" evidence="10">
    <location>
        <begin position="30"/>
        <end position="581"/>
    </location>
</feature>
<evidence type="ECO:0000256" key="5">
    <source>
        <dbReference type="ARBA" id="ARBA00022801"/>
    </source>
</evidence>
<sequence>MFQPRLRLAGIAALLAITGCATPSGQAPAVPLKKPDLDRIAAQQQGRVPASFAAFLAQVAQDQPALRPLAERRQRGDTLSAEELQQTARLLGLHNRLLNQAAVIDATARMVALPTVRGTVPPHEDPQIIAFGQLVGRMAADFGLQYRNVDNRVFEVRLAGSGSEEFGILTHADVVPVVASEWVLEDGTKLDPFQLTRVGGLLYGRGSIDDKGSIATVLYAMKAVKESGLPLARTIRLMIDTTEETGGDAIRYYQQHTQLPQYNIVLDSRYPAVVAEKGTGALRASFTLAPVRPAAAGAANITALAGAASANAIPQTATARLQSAEPAALAARLQTAATAFVAANLAQGKFAIEVTPRADGVDLKVTGASAHGSRPEEGVNPLPRLALFLQGAGVPLVDNGYAQATRYIADLFGLDYLGNKMGLAYADSFMGPLTASPTLVRETAGKIEVTANVRMPRGNTPEALSAATQAKVRAWGAANGIAVEVAHTQGNWMARDPKGAWLATLLNIFGDTTGLPAAPVSTAGSTTAKQMPNAINFGPAMPGKKYTAHNANEFKEIADLDADIQMFTEMLVRIGNLQQMQ</sequence>
<keyword evidence="12" id="KW-1185">Reference proteome</keyword>
<dbReference type="NCBIfam" id="NF004809">
    <property type="entry name" value="PRK06156.1"/>
    <property type="match status" value="1"/>
</dbReference>
<dbReference type="PROSITE" id="PS51257">
    <property type="entry name" value="PROKAR_LIPOPROTEIN"/>
    <property type="match status" value="1"/>
</dbReference>
<keyword evidence="10" id="KW-0732">Signal</keyword>
<dbReference type="SUPFAM" id="SSF53187">
    <property type="entry name" value="Zn-dependent exopeptidases"/>
    <property type="match status" value="1"/>
</dbReference>
<dbReference type="SUPFAM" id="SSF55031">
    <property type="entry name" value="Bacterial exopeptidase dimerisation domain"/>
    <property type="match status" value="1"/>
</dbReference>
<proteinExistence type="inferred from homology"/>
<keyword evidence="5" id="KW-0378">Hydrolase</keyword>
<dbReference type="InterPro" id="IPR050072">
    <property type="entry name" value="Peptidase_M20A"/>
</dbReference>
<evidence type="ECO:0000256" key="7">
    <source>
        <dbReference type="ARBA" id="ARBA00022997"/>
    </source>
</evidence>
<evidence type="ECO:0000256" key="8">
    <source>
        <dbReference type="ARBA" id="ARBA00023049"/>
    </source>
</evidence>
<dbReference type="InterPro" id="IPR010964">
    <property type="entry name" value="M20A_pepV-rel"/>
</dbReference>
<dbReference type="Proteomes" id="UP000626210">
    <property type="component" value="Unassembled WGS sequence"/>
</dbReference>
<dbReference type="NCBIfam" id="TIGR01887">
    <property type="entry name" value="dipeptidaselike"/>
    <property type="match status" value="1"/>
</dbReference>
<comment type="cofactor">
    <cofactor evidence="1">
        <name>Zn(2+)</name>
        <dbReference type="ChEBI" id="CHEBI:29105"/>
    </cofactor>
</comment>
<accession>A0ABQ3FWV7</accession>
<evidence type="ECO:0000256" key="2">
    <source>
        <dbReference type="ARBA" id="ARBA00006247"/>
    </source>
</evidence>
<dbReference type="Pfam" id="PF01546">
    <property type="entry name" value="Peptidase_M20"/>
    <property type="match status" value="1"/>
</dbReference>
<name>A0ABQ3FWV7_9BURK</name>
<dbReference type="PANTHER" id="PTHR43808:SF31">
    <property type="entry name" value="N-ACETYL-L-CITRULLINE DEACETYLASE"/>
    <property type="match status" value="1"/>
</dbReference>
<evidence type="ECO:0000256" key="10">
    <source>
        <dbReference type="SAM" id="SignalP"/>
    </source>
</evidence>
<dbReference type="Gene3D" id="3.30.70.360">
    <property type="match status" value="2"/>
</dbReference>
<dbReference type="Gene3D" id="3.40.630.10">
    <property type="entry name" value="Zn peptidases"/>
    <property type="match status" value="1"/>
</dbReference>
<protein>
    <submittedName>
        <fullName evidence="11">Dipeptidase</fullName>
    </submittedName>
</protein>
<keyword evidence="3" id="KW-0645">Protease</keyword>
<keyword evidence="8" id="KW-0482">Metalloprotease</keyword>
<dbReference type="EMBL" id="BMYK01000002">
    <property type="protein sequence ID" value="GHC71018.1"/>
    <property type="molecule type" value="Genomic_DNA"/>
</dbReference>
<dbReference type="InterPro" id="IPR002933">
    <property type="entry name" value="Peptidase_M20"/>
</dbReference>
<evidence type="ECO:0000256" key="3">
    <source>
        <dbReference type="ARBA" id="ARBA00022670"/>
    </source>
</evidence>